<evidence type="ECO:0000313" key="2">
    <source>
        <dbReference type="EMBL" id="GFR64988.1"/>
    </source>
</evidence>
<keyword evidence="3" id="KW-1185">Reference proteome</keyword>
<dbReference type="Proteomes" id="UP000762676">
    <property type="component" value="Unassembled WGS sequence"/>
</dbReference>
<gene>
    <name evidence="2" type="ORF">ElyMa_000193600</name>
</gene>
<organism evidence="2 3">
    <name type="scientific">Elysia marginata</name>
    <dbReference type="NCBI Taxonomy" id="1093978"/>
    <lineage>
        <taxon>Eukaryota</taxon>
        <taxon>Metazoa</taxon>
        <taxon>Spiralia</taxon>
        <taxon>Lophotrochozoa</taxon>
        <taxon>Mollusca</taxon>
        <taxon>Gastropoda</taxon>
        <taxon>Heterobranchia</taxon>
        <taxon>Euthyneura</taxon>
        <taxon>Panpulmonata</taxon>
        <taxon>Sacoglossa</taxon>
        <taxon>Placobranchoidea</taxon>
        <taxon>Plakobranchidae</taxon>
        <taxon>Elysia</taxon>
    </lineage>
</organism>
<evidence type="ECO:0000313" key="3">
    <source>
        <dbReference type="Proteomes" id="UP000762676"/>
    </source>
</evidence>
<dbReference type="EMBL" id="BMAT01000360">
    <property type="protein sequence ID" value="GFR64988.1"/>
    <property type="molecule type" value="Genomic_DNA"/>
</dbReference>
<feature type="compositionally biased region" description="Basic residues" evidence="1">
    <location>
        <begin position="13"/>
        <end position="29"/>
    </location>
</feature>
<feature type="compositionally biased region" description="Low complexity" evidence="1">
    <location>
        <begin position="30"/>
        <end position="46"/>
    </location>
</feature>
<reference evidence="2 3" key="1">
    <citation type="journal article" date="2021" name="Elife">
        <title>Chloroplast acquisition without the gene transfer in kleptoplastic sea slugs, Plakobranchus ocellatus.</title>
        <authorList>
            <person name="Maeda T."/>
            <person name="Takahashi S."/>
            <person name="Yoshida T."/>
            <person name="Shimamura S."/>
            <person name="Takaki Y."/>
            <person name="Nagai Y."/>
            <person name="Toyoda A."/>
            <person name="Suzuki Y."/>
            <person name="Arimoto A."/>
            <person name="Ishii H."/>
            <person name="Satoh N."/>
            <person name="Nishiyama T."/>
            <person name="Hasebe M."/>
            <person name="Maruyama T."/>
            <person name="Minagawa J."/>
            <person name="Obokata J."/>
            <person name="Shigenobu S."/>
        </authorList>
    </citation>
    <scope>NUCLEOTIDE SEQUENCE [LARGE SCALE GENOMIC DNA]</scope>
</reference>
<dbReference type="AlphaFoldDB" id="A0AAV4EV30"/>
<comment type="caution">
    <text evidence="2">The sequence shown here is derived from an EMBL/GenBank/DDBJ whole genome shotgun (WGS) entry which is preliminary data.</text>
</comment>
<accession>A0AAV4EV30</accession>
<sequence>MAVIKTMITIREKNRKKKEKKKKRKKKKNSNNNKNSNDNNKDNNSSCTTNIQITDCLIPFQNLQNLLFYCQLLHIPTDGIERPMIIKKMFSKS</sequence>
<name>A0AAV4EV30_9GAST</name>
<protein>
    <submittedName>
        <fullName evidence="2">Uncharacterized protein</fullName>
    </submittedName>
</protein>
<evidence type="ECO:0000256" key="1">
    <source>
        <dbReference type="SAM" id="MobiDB-lite"/>
    </source>
</evidence>
<proteinExistence type="predicted"/>
<feature type="region of interest" description="Disordered" evidence="1">
    <location>
        <begin position="1"/>
        <end position="46"/>
    </location>
</feature>